<feature type="region of interest" description="Disordered" evidence="1">
    <location>
        <begin position="481"/>
        <end position="505"/>
    </location>
</feature>
<dbReference type="EMBL" id="PXOG01000029">
    <property type="protein sequence ID" value="RGP80510.1"/>
    <property type="molecule type" value="Genomic_DNA"/>
</dbReference>
<name>A0A395T727_9HYPO</name>
<dbReference type="Proteomes" id="UP000266234">
    <property type="component" value="Unassembled WGS sequence"/>
</dbReference>
<comment type="caution">
    <text evidence="2">The sequence shown here is derived from an EMBL/GenBank/DDBJ whole genome shotgun (WGS) entry which is preliminary data.</text>
</comment>
<evidence type="ECO:0000256" key="1">
    <source>
        <dbReference type="SAM" id="MobiDB-lite"/>
    </source>
</evidence>
<dbReference type="OrthoDB" id="5096448at2759"/>
<evidence type="ECO:0000313" key="3">
    <source>
        <dbReference type="Proteomes" id="UP000266234"/>
    </source>
</evidence>
<dbReference type="AlphaFoldDB" id="A0A395T727"/>
<accession>A0A395T727</accession>
<dbReference type="STRING" id="694270.A0A395T727"/>
<reference evidence="2 3" key="1">
    <citation type="journal article" date="2018" name="PLoS Pathog.">
        <title>Evolution of structural diversity of trichothecenes, a family of toxins produced by plant pathogenic and entomopathogenic fungi.</title>
        <authorList>
            <person name="Proctor R.H."/>
            <person name="McCormick S.P."/>
            <person name="Kim H.S."/>
            <person name="Cardoza R.E."/>
            <person name="Stanley A.M."/>
            <person name="Lindo L."/>
            <person name="Kelly A."/>
            <person name="Brown D.W."/>
            <person name="Lee T."/>
            <person name="Vaughan M.M."/>
            <person name="Alexander N.J."/>
            <person name="Busman M."/>
            <person name="Gutierrez S."/>
        </authorList>
    </citation>
    <scope>NUCLEOTIDE SEQUENCE [LARGE SCALE GENOMIC DNA]</scope>
    <source>
        <strain evidence="2 3">NRRL 20695</strain>
    </source>
</reference>
<evidence type="ECO:0000313" key="2">
    <source>
        <dbReference type="EMBL" id="RGP80510.1"/>
    </source>
</evidence>
<protein>
    <submittedName>
        <fullName evidence="2">Mfs monocarboxylate transporter</fullName>
    </submittedName>
</protein>
<keyword evidence="3" id="KW-1185">Reference proteome</keyword>
<sequence>MLAKVRKNGYVDLSYGNFVMDGLQPPEKPVPSTDKFISGEQQTVTIMGGALEEIALADQLAGNLWDTNLRAVVIKDPYSQWEPKEDDLALYGIQADHQTLRWYFIVDLSDGTADIFPKFDTPFYAYRCAEYNPRPIPVGGISAEELNHIRHEVISNLRLAETKSEMAEMKLQQKLAVAIKKGNTTKEESLKQKLLTVRNDVYTNFAANFLFDLIPVPSPEAVQDHADEPLNAQIAATALHLSEALRQQDGESDIEWEAGRIHNWIRDNACRRTRQSISGYGEAFRIVRRHLLPEMPANVALCEVTTAEQSNWPIGMKKPPVKLDLPHVTVKGPINKFMANIWHPVQDAPASTKYPTVIFKAWFKPDHTTIKAECASITELNSRKDVPAKKFWDYTKQFGQPRELHDWLQQYPALGRQVKIHRHIGERHDVLSRLDRVPYGYAAIAGGPGSGKTTLAEDIVLAVVSEPAHDAVITRVPSTTDEVVDHDVSQQSIDHGSQASRRDIEAEQVHEPIGTFAVGTAQMPDTWTFEAVAEPAQPIGKHDIPKVAWIGAENQLCDDAQVHLSAKAPDVLTLRARPWRTEMANMFSPCNTEPTLISTDEKPHATAQDERLAGHMNRRIRARYEKKSASRGPMTISQYAKNIAQADSDTWALYLSAYRQKFTDPEAFSLNREENEQSSRDLLTHA</sequence>
<gene>
    <name evidence="2" type="ORF">FLONG3_1344</name>
</gene>
<proteinExistence type="predicted"/>
<feature type="compositionally biased region" description="Polar residues" evidence="1">
    <location>
        <begin position="489"/>
        <end position="499"/>
    </location>
</feature>
<organism evidence="2 3">
    <name type="scientific">Fusarium longipes</name>
    <dbReference type="NCBI Taxonomy" id="694270"/>
    <lineage>
        <taxon>Eukaryota</taxon>
        <taxon>Fungi</taxon>
        <taxon>Dikarya</taxon>
        <taxon>Ascomycota</taxon>
        <taxon>Pezizomycotina</taxon>
        <taxon>Sordariomycetes</taxon>
        <taxon>Hypocreomycetidae</taxon>
        <taxon>Hypocreales</taxon>
        <taxon>Nectriaceae</taxon>
        <taxon>Fusarium</taxon>
    </lineage>
</organism>